<comment type="subcellular location">
    <subcellularLocation>
        <location evidence="1">Membrane</location>
        <topology evidence="1">Multi-pass membrane protein</topology>
    </subcellularLocation>
</comment>
<proteinExistence type="inferred from homology"/>
<dbReference type="Pfam" id="PF10317">
    <property type="entry name" value="7TM_GPCR_Srd"/>
    <property type="match status" value="1"/>
</dbReference>
<name>A0AAV5THB6_9BILA</name>
<reference evidence="7" key="1">
    <citation type="submission" date="2023-10" db="EMBL/GenBank/DDBJ databases">
        <title>Genome assembly of Pristionchus species.</title>
        <authorList>
            <person name="Yoshida K."/>
            <person name="Sommer R.J."/>
        </authorList>
    </citation>
    <scope>NUCLEOTIDE SEQUENCE</scope>
    <source>
        <strain evidence="7">RS0144</strain>
    </source>
</reference>
<evidence type="ECO:0000256" key="4">
    <source>
        <dbReference type="ARBA" id="ARBA00022989"/>
    </source>
</evidence>
<accession>A0AAV5THB6</accession>
<evidence type="ECO:0000256" key="1">
    <source>
        <dbReference type="ARBA" id="ARBA00004141"/>
    </source>
</evidence>
<keyword evidence="8" id="KW-1185">Reference proteome</keyword>
<comment type="similarity">
    <text evidence="2">Belongs to the nematode receptor-like protein srd family.</text>
</comment>
<feature type="transmembrane region" description="Helical" evidence="6">
    <location>
        <begin position="203"/>
        <end position="221"/>
    </location>
</feature>
<comment type="caution">
    <text evidence="7">The sequence shown here is derived from an EMBL/GenBank/DDBJ whole genome shotgun (WGS) entry which is preliminary data.</text>
</comment>
<dbReference type="AlphaFoldDB" id="A0AAV5THB6"/>
<organism evidence="7 8">
    <name type="scientific">Pristionchus entomophagus</name>
    <dbReference type="NCBI Taxonomy" id="358040"/>
    <lineage>
        <taxon>Eukaryota</taxon>
        <taxon>Metazoa</taxon>
        <taxon>Ecdysozoa</taxon>
        <taxon>Nematoda</taxon>
        <taxon>Chromadorea</taxon>
        <taxon>Rhabditida</taxon>
        <taxon>Rhabditina</taxon>
        <taxon>Diplogasteromorpha</taxon>
        <taxon>Diplogasteroidea</taxon>
        <taxon>Neodiplogasteridae</taxon>
        <taxon>Pristionchus</taxon>
    </lineage>
</organism>
<dbReference type="EMBL" id="BTSX01000004">
    <property type="protein sequence ID" value="GMS93647.1"/>
    <property type="molecule type" value="Genomic_DNA"/>
</dbReference>
<dbReference type="Proteomes" id="UP001432027">
    <property type="component" value="Unassembled WGS sequence"/>
</dbReference>
<dbReference type="InterPro" id="IPR050920">
    <property type="entry name" value="Nematode_rcpt-like_delta"/>
</dbReference>
<feature type="transmembrane region" description="Helical" evidence="6">
    <location>
        <begin position="43"/>
        <end position="60"/>
    </location>
</feature>
<dbReference type="InterPro" id="IPR019421">
    <property type="entry name" value="7TM_GPCR_serpentine_rcpt_Srd"/>
</dbReference>
<keyword evidence="5 6" id="KW-0472">Membrane</keyword>
<evidence type="ECO:0000256" key="3">
    <source>
        <dbReference type="ARBA" id="ARBA00022692"/>
    </source>
</evidence>
<evidence type="ECO:0000256" key="6">
    <source>
        <dbReference type="SAM" id="Phobius"/>
    </source>
</evidence>
<evidence type="ECO:0008006" key="9">
    <source>
        <dbReference type="Google" id="ProtNLM"/>
    </source>
</evidence>
<gene>
    <name evidence="7" type="ORF">PENTCL1PPCAC_15822</name>
</gene>
<evidence type="ECO:0000313" key="7">
    <source>
        <dbReference type="EMBL" id="GMS93647.1"/>
    </source>
</evidence>
<evidence type="ECO:0000256" key="5">
    <source>
        <dbReference type="ARBA" id="ARBA00023136"/>
    </source>
</evidence>
<feature type="transmembrane region" description="Helical" evidence="6">
    <location>
        <begin position="131"/>
        <end position="149"/>
    </location>
</feature>
<keyword evidence="3 6" id="KW-0812">Transmembrane</keyword>
<protein>
    <recommendedName>
        <fullName evidence="9">G protein-coupled receptor</fullName>
    </recommendedName>
</protein>
<dbReference type="GO" id="GO:0016020">
    <property type="term" value="C:membrane"/>
    <property type="evidence" value="ECO:0007669"/>
    <property type="project" value="UniProtKB-SubCell"/>
</dbReference>
<dbReference type="PANTHER" id="PTHR22945:SF40">
    <property type="entry name" value="SERPENTINE RECEPTOR, CLASS D (DELTA)-RELATED"/>
    <property type="match status" value="1"/>
</dbReference>
<feature type="transmembrane region" description="Helical" evidence="6">
    <location>
        <begin position="6"/>
        <end position="31"/>
    </location>
</feature>
<sequence>LKMLLVIIRTIHDASCSVSLLLNSFLIFVIVAKTPEKMRTYSVVLFNFALLESITAIATMNCEEYALNAVTGPCRFTESRTLCFPVYACMMHGHSHYSVLLAFSFSYRFVQFSMILKYYVIKYPTLSKCRLVAALLFIYAPTAIVYILYACAPHLDVAGLQSAMADIYPEYDFESRAKEEMIIGAPRNLPTHVALLWIERLTIPAYVVIIVVSINVNKLLGSSLKMSEQSRK</sequence>
<evidence type="ECO:0000313" key="8">
    <source>
        <dbReference type="Proteomes" id="UP001432027"/>
    </source>
</evidence>
<dbReference type="PANTHER" id="PTHR22945">
    <property type="entry name" value="SERPENTINE RECEPTOR, CLASS D DELTA"/>
    <property type="match status" value="1"/>
</dbReference>
<keyword evidence="4 6" id="KW-1133">Transmembrane helix</keyword>
<feature type="transmembrane region" description="Helical" evidence="6">
    <location>
        <begin position="97"/>
        <end position="119"/>
    </location>
</feature>
<feature type="non-terminal residue" evidence="7">
    <location>
        <position position="1"/>
    </location>
</feature>
<feature type="non-terminal residue" evidence="7">
    <location>
        <position position="232"/>
    </location>
</feature>
<evidence type="ECO:0000256" key="2">
    <source>
        <dbReference type="ARBA" id="ARBA00009166"/>
    </source>
</evidence>